<accession>A8GPB4</accession>
<dbReference type="KEGG" id="rak:A1C_04905"/>
<dbReference type="EMBL" id="CP000847">
    <property type="protein sequence ID" value="ABV75239.1"/>
    <property type="molecule type" value="Genomic_DNA"/>
</dbReference>
<keyword evidence="2" id="KW-1185">Reference proteome</keyword>
<dbReference type="AlphaFoldDB" id="A8GPB4"/>
<sequence>MEVGKNFPSDVNIPDDAVSAPAIKDVYLLRGGKEDERDSVNDTNAEM</sequence>
<gene>
    <name evidence="1" type="ordered locus">A1C_04905</name>
</gene>
<evidence type="ECO:0000313" key="2">
    <source>
        <dbReference type="Proteomes" id="UP000006830"/>
    </source>
</evidence>
<proteinExistence type="predicted"/>
<organism evidence="1 2">
    <name type="scientific">Rickettsia akari (strain Hartford)</name>
    <dbReference type="NCBI Taxonomy" id="293614"/>
    <lineage>
        <taxon>Bacteria</taxon>
        <taxon>Pseudomonadati</taxon>
        <taxon>Pseudomonadota</taxon>
        <taxon>Alphaproteobacteria</taxon>
        <taxon>Rickettsiales</taxon>
        <taxon>Rickettsiaceae</taxon>
        <taxon>Rickettsieae</taxon>
        <taxon>Rickettsia</taxon>
        <taxon>spotted fever group</taxon>
    </lineage>
</organism>
<evidence type="ECO:0000313" key="1">
    <source>
        <dbReference type="EMBL" id="ABV75239.1"/>
    </source>
</evidence>
<protein>
    <submittedName>
        <fullName evidence="1">Uncharacterized protein</fullName>
    </submittedName>
</protein>
<dbReference type="Proteomes" id="UP000006830">
    <property type="component" value="Chromosome"/>
</dbReference>
<dbReference type="HOGENOM" id="CLU_3172634_0_0_5"/>
<name>A8GPB4_RICAH</name>
<reference evidence="1" key="1">
    <citation type="submission" date="2007-09" db="EMBL/GenBank/DDBJ databases">
        <title>Complete Genome Sequence of Rickettsia akari.</title>
        <authorList>
            <person name="Madan A."/>
            <person name="Fahey J."/>
            <person name="Helton E."/>
            <person name="Ketteman M."/>
            <person name="Madan A."/>
            <person name="Rodrigues S."/>
            <person name="Sanchez A."/>
            <person name="Whiting M."/>
            <person name="Dasch G."/>
            <person name="Eremeeva M."/>
        </authorList>
    </citation>
    <scope>NUCLEOTIDE SEQUENCE</scope>
    <source>
        <strain evidence="1">Hartford</strain>
    </source>
</reference>